<keyword evidence="1" id="KW-0812">Transmembrane</keyword>
<accession>A0A1M4Z3U9</accession>
<dbReference type="Pfam" id="PF06195">
    <property type="entry name" value="DUF996"/>
    <property type="match status" value="1"/>
</dbReference>
<feature type="transmembrane region" description="Helical" evidence="1">
    <location>
        <begin position="47"/>
        <end position="70"/>
    </location>
</feature>
<proteinExistence type="predicted"/>
<dbReference type="AlphaFoldDB" id="A0A1M4Z3U9"/>
<evidence type="ECO:0000313" key="3">
    <source>
        <dbReference type="Proteomes" id="UP000184334"/>
    </source>
</evidence>
<keyword evidence="1" id="KW-1133">Transmembrane helix</keyword>
<dbReference type="OrthoDB" id="47323at2"/>
<protein>
    <submittedName>
        <fullName evidence="2">Uncharacterized membrane protein</fullName>
    </submittedName>
</protein>
<sequence>MELKKEKILAGVGRILGMFGHFGILGIILELIGVYKISEAVKDKRIFNYLLLSEVVIYIIYFVGFLGIFGSFFRTIMEPDMYIMSNMPNLFLMLVIYIAAMIIPVIYKIKVYNLMGDYFGNDNFYKASKFLLWGLILSIVLVGFILTFVANIFAIIGYFTLPDEYPENIISENDNENY</sequence>
<evidence type="ECO:0000313" key="2">
    <source>
        <dbReference type="EMBL" id="SHF12628.1"/>
    </source>
</evidence>
<feature type="transmembrane region" description="Helical" evidence="1">
    <location>
        <begin position="90"/>
        <end position="109"/>
    </location>
</feature>
<dbReference type="Proteomes" id="UP000184334">
    <property type="component" value="Unassembled WGS sequence"/>
</dbReference>
<feature type="transmembrane region" description="Helical" evidence="1">
    <location>
        <begin position="12"/>
        <end position="35"/>
    </location>
</feature>
<dbReference type="RefSeq" id="WP_072865627.1">
    <property type="nucleotide sequence ID" value="NZ_FQUI01000037.1"/>
</dbReference>
<dbReference type="EMBL" id="FQUI01000037">
    <property type="protein sequence ID" value="SHF12628.1"/>
    <property type="molecule type" value="Genomic_DNA"/>
</dbReference>
<organism evidence="2 3">
    <name type="scientific">Marinitoga hydrogenitolerans (strain DSM 16785 / JCM 12826 / AT1271)</name>
    <dbReference type="NCBI Taxonomy" id="1122195"/>
    <lineage>
        <taxon>Bacteria</taxon>
        <taxon>Thermotogati</taxon>
        <taxon>Thermotogota</taxon>
        <taxon>Thermotogae</taxon>
        <taxon>Petrotogales</taxon>
        <taxon>Petrotogaceae</taxon>
        <taxon>Marinitoga</taxon>
    </lineage>
</organism>
<dbReference type="STRING" id="1122195.SAMN02745164_01835"/>
<gene>
    <name evidence="2" type="ORF">SAMN02745164_01835</name>
</gene>
<name>A0A1M4Z3U9_MARH1</name>
<evidence type="ECO:0000256" key="1">
    <source>
        <dbReference type="SAM" id="Phobius"/>
    </source>
</evidence>
<keyword evidence="1" id="KW-0472">Membrane</keyword>
<comment type="caution">
    <text evidence="2">The sequence shown here is derived from an EMBL/GenBank/DDBJ whole genome shotgun (WGS) entry which is preliminary data.</text>
</comment>
<reference evidence="2" key="1">
    <citation type="submission" date="2016-11" db="EMBL/GenBank/DDBJ databases">
        <authorList>
            <person name="Varghese N."/>
            <person name="Submissions S."/>
        </authorList>
    </citation>
    <scope>NUCLEOTIDE SEQUENCE [LARGE SCALE GENOMIC DNA]</scope>
    <source>
        <strain evidence="2">DSM 16785</strain>
    </source>
</reference>
<dbReference type="InterPro" id="IPR010397">
    <property type="entry name" value="DUF996"/>
</dbReference>
<keyword evidence="3" id="KW-1185">Reference proteome</keyword>
<feature type="transmembrane region" description="Helical" evidence="1">
    <location>
        <begin position="130"/>
        <end position="159"/>
    </location>
</feature>